<name>A0A6A6Y0E6_9PEZI</name>
<dbReference type="GO" id="GO:0016020">
    <property type="term" value="C:membrane"/>
    <property type="evidence" value="ECO:0007669"/>
    <property type="project" value="UniProtKB-SubCell"/>
</dbReference>
<feature type="compositionally biased region" description="Basic residues" evidence="5">
    <location>
        <begin position="244"/>
        <end position="260"/>
    </location>
</feature>
<feature type="transmembrane region" description="Helical" evidence="6">
    <location>
        <begin position="139"/>
        <end position="165"/>
    </location>
</feature>
<evidence type="ECO:0000313" key="8">
    <source>
        <dbReference type="Proteomes" id="UP000504636"/>
    </source>
</evidence>
<dbReference type="Proteomes" id="UP000504636">
    <property type="component" value="Unplaced"/>
</dbReference>
<evidence type="ECO:0000256" key="5">
    <source>
        <dbReference type="SAM" id="MobiDB-lite"/>
    </source>
</evidence>
<dbReference type="InterPro" id="IPR045863">
    <property type="entry name" value="CorA_TM1_TM2"/>
</dbReference>
<keyword evidence="8" id="KW-1185">Reference proteome</keyword>
<dbReference type="Gene3D" id="1.20.58.340">
    <property type="entry name" value="Magnesium transport protein CorA, transmembrane region"/>
    <property type="match status" value="1"/>
</dbReference>
<feature type="transmembrane region" description="Helical" evidence="6">
    <location>
        <begin position="177"/>
        <end position="200"/>
    </location>
</feature>
<evidence type="ECO:0000256" key="6">
    <source>
        <dbReference type="SAM" id="Phobius"/>
    </source>
</evidence>
<keyword evidence="3 6" id="KW-1133">Transmembrane helix</keyword>
<dbReference type="AlphaFoldDB" id="A0A6A6Y0E6"/>
<sequence>MFDSSLDRSKQYFIVLQLLRIMGEWISGALKDLEQQKGGWLQDQEYRKYAMIAFHERELRADPSRGVPELDEIDLEEKVISANWEALITYQRRHEKLLLDRIDKKTEEIKSLRDGVSHRRLFNATSVLETRKGTAINQYLFVFTVITIFYLPLSFVASIFGMHLFDSEDNHRTQASFYISTVLISILTYILSGFGAWWVGDSVRRQKLKRGWKSWTSKSAKDNEFPEVDLLVAEKNRGPVTPKEKKKTSRWSGLRSRKGKYGKDEEAQPPAPE</sequence>
<dbReference type="RefSeq" id="XP_033569206.1">
    <property type="nucleotide sequence ID" value="XM_033716251.1"/>
</dbReference>
<reference evidence="9" key="3">
    <citation type="submission" date="2025-04" db="UniProtKB">
        <authorList>
            <consortium name="RefSeq"/>
        </authorList>
    </citation>
    <scope>IDENTIFICATION</scope>
    <source>
        <strain evidence="9">CBS 304.34</strain>
    </source>
</reference>
<dbReference type="GeneID" id="54457144"/>
<keyword evidence="4 6" id="KW-0472">Membrane</keyword>
<accession>A0A6A6Y0E6</accession>
<proteinExistence type="predicted"/>
<dbReference type="EMBL" id="MU003724">
    <property type="protein sequence ID" value="KAF2802242.1"/>
    <property type="molecule type" value="Genomic_DNA"/>
</dbReference>
<evidence type="ECO:0000313" key="9">
    <source>
        <dbReference type="RefSeq" id="XP_033569206.1"/>
    </source>
</evidence>
<feature type="region of interest" description="Disordered" evidence="5">
    <location>
        <begin position="236"/>
        <end position="273"/>
    </location>
</feature>
<protein>
    <submittedName>
        <fullName evidence="7 9">Uncharacterized protein</fullName>
    </submittedName>
</protein>
<dbReference type="InterPro" id="IPR002523">
    <property type="entry name" value="MgTranspt_CorA/ZnTranspt_ZntB"/>
</dbReference>
<comment type="subcellular location">
    <subcellularLocation>
        <location evidence="1">Membrane</location>
        <topology evidence="1">Multi-pass membrane protein</topology>
    </subcellularLocation>
</comment>
<evidence type="ECO:0000256" key="2">
    <source>
        <dbReference type="ARBA" id="ARBA00022692"/>
    </source>
</evidence>
<reference evidence="7 9" key="1">
    <citation type="journal article" date="2020" name="Stud. Mycol.">
        <title>101 Dothideomycetes genomes: a test case for predicting lifestyles and emergence of pathogens.</title>
        <authorList>
            <person name="Haridas S."/>
            <person name="Albert R."/>
            <person name="Binder M."/>
            <person name="Bloem J."/>
            <person name="Labutti K."/>
            <person name="Salamov A."/>
            <person name="Andreopoulos B."/>
            <person name="Baker S."/>
            <person name="Barry K."/>
            <person name="Bills G."/>
            <person name="Bluhm B."/>
            <person name="Cannon C."/>
            <person name="Castanera R."/>
            <person name="Culley D."/>
            <person name="Daum C."/>
            <person name="Ezra D."/>
            <person name="Gonzalez J."/>
            <person name="Henrissat B."/>
            <person name="Kuo A."/>
            <person name="Liang C."/>
            <person name="Lipzen A."/>
            <person name="Lutzoni F."/>
            <person name="Magnuson J."/>
            <person name="Mondo S."/>
            <person name="Nolan M."/>
            <person name="Ohm R."/>
            <person name="Pangilinan J."/>
            <person name="Park H.-J."/>
            <person name="Ramirez L."/>
            <person name="Alfaro M."/>
            <person name="Sun H."/>
            <person name="Tritt A."/>
            <person name="Yoshinaga Y."/>
            <person name="Zwiers L.-H."/>
            <person name="Turgeon B."/>
            <person name="Goodwin S."/>
            <person name="Spatafora J."/>
            <person name="Crous P."/>
            <person name="Grigoriev I."/>
        </authorList>
    </citation>
    <scope>NUCLEOTIDE SEQUENCE</scope>
    <source>
        <strain evidence="7 9">CBS 304.34</strain>
    </source>
</reference>
<keyword evidence="2 6" id="KW-0812">Transmembrane</keyword>
<gene>
    <name evidence="7 9" type="ORF">BDZ99DRAFT_401745</name>
</gene>
<dbReference type="SUPFAM" id="SSF144083">
    <property type="entry name" value="Magnesium transport protein CorA, transmembrane region"/>
    <property type="match status" value="1"/>
</dbReference>
<reference evidence="9" key="2">
    <citation type="submission" date="2020-04" db="EMBL/GenBank/DDBJ databases">
        <authorList>
            <consortium name="NCBI Genome Project"/>
        </authorList>
    </citation>
    <scope>NUCLEOTIDE SEQUENCE</scope>
    <source>
        <strain evidence="9">CBS 304.34</strain>
    </source>
</reference>
<dbReference type="GO" id="GO:0046873">
    <property type="term" value="F:metal ion transmembrane transporter activity"/>
    <property type="evidence" value="ECO:0007669"/>
    <property type="project" value="InterPro"/>
</dbReference>
<evidence type="ECO:0000256" key="1">
    <source>
        <dbReference type="ARBA" id="ARBA00004141"/>
    </source>
</evidence>
<dbReference type="OrthoDB" id="426293at2759"/>
<evidence type="ECO:0000313" key="7">
    <source>
        <dbReference type="EMBL" id="KAF2802242.1"/>
    </source>
</evidence>
<evidence type="ECO:0000256" key="3">
    <source>
        <dbReference type="ARBA" id="ARBA00022989"/>
    </source>
</evidence>
<dbReference type="Pfam" id="PF01544">
    <property type="entry name" value="CorA"/>
    <property type="match status" value="1"/>
</dbReference>
<organism evidence="7">
    <name type="scientific">Mytilinidion resinicola</name>
    <dbReference type="NCBI Taxonomy" id="574789"/>
    <lineage>
        <taxon>Eukaryota</taxon>
        <taxon>Fungi</taxon>
        <taxon>Dikarya</taxon>
        <taxon>Ascomycota</taxon>
        <taxon>Pezizomycotina</taxon>
        <taxon>Dothideomycetes</taxon>
        <taxon>Pleosporomycetidae</taxon>
        <taxon>Mytilinidiales</taxon>
        <taxon>Mytilinidiaceae</taxon>
        <taxon>Mytilinidion</taxon>
    </lineage>
</organism>
<evidence type="ECO:0000256" key="4">
    <source>
        <dbReference type="ARBA" id="ARBA00023136"/>
    </source>
</evidence>